<dbReference type="AlphaFoldDB" id="A0AA36DCJ7"/>
<name>A0AA36DCJ7_9BILA</name>
<feature type="compositionally biased region" description="Basic and acidic residues" evidence="1">
    <location>
        <begin position="223"/>
        <end position="239"/>
    </location>
</feature>
<evidence type="ECO:0008006" key="4">
    <source>
        <dbReference type="Google" id="ProtNLM"/>
    </source>
</evidence>
<dbReference type="InterPro" id="IPR027417">
    <property type="entry name" value="P-loop_NTPase"/>
</dbReference>
<keyword evidence="3" id="KW-1185">Reference proteome</keyword>
<evidence type="ECO:0000256" key="1">
    <source>
        <dbReference type="SAM" id="MobiDB-lite"/>
    </source>
</evidence>
<accession>A0AA36DCJ7</accession>
<sequence>MTMLHSTHPHFIRCIIPNEKKKQSGMIDAALVLNPAYPQRCVLRKTRRLPRLPLARIVKEKKLTDGNFRVGLTKLQNTNLVIQYPSVFRPSSRPAQIRGYYSQIEIKQRRIRYEALAMLQRNVRNWIQLRTWEWFRLLGKAIISTDRNNDDIETKDRMKEDGVRVQKEIPKNSWRSLRAPRTLPAVLREKNRLPRNSLKHKKNIEGHCAELKKNQQDLDLTLRKSEAEKQNKELPDPRPFKMKCASRMRTSAS</sequence>
<proteinExistence type="predicted"/>
<dbReference type="SUPFAM" id="SSF52540">
    <property type="entry name" value="P-loop containing nucleoside triphosphate hydrolases"/>
    <property type="match status" value="1"/>
</dbReference>
<dbReference type="Proteomes" id="UP001177023">
    <property type="component" value="Unassembled WGS sequence"/>
</dbReference>
<feature type="region of interest" description="Disordered" evidence="1">
    <location>
        <begin position="223"/>
        <end position="253"/>
    </location>
</feature>
<comment type="caution">
    <text evidence="2">The sequence shown here is derived from an EMBL/GenBank/DDBJ whole genome shotgun (WGS) entry which is preliminary data.</text>
</comment>
<protein>
    <recommendedName>
        <fullName evidence="4">Myosin motor domain-containing protein</fullName>
    </recommendedName>
</protein>
<evidence type="ECO:0000313" key="3">
    <source>
        <dbReference type="Proteomes" id="UP001177023"/>
    </source>
</evidence>
<feature type="non-terminal residue" evidence="2">
    <location>
        <position position="253"/>
    </location>
</feature>
<gene>
    <name evidence="2" type="ORF">MSPICULIGERA_LOCUS21822</name>
</gene>
<dbReference type="Gene3D" id="4.10.270.10">
    <property type="entry name" value="Myosin, subunit A"/>
    <property type="match status" value="1"/>
</dbReference>
<dbReference type="EMBL" id="CATQJA010002665">
    <property type="protein sequence ID" value="CAJ0583753.1"/>
    <property type="molecule type" value="Genomic_DNA"/>
</dbReference>
<reference evidence="2" key="1">
    <citation type="submission" date="2023-06" db="EMBL/GenBank/DDBJ databases">
        <authorList>
            <person name="Delattre M."/>
        </authorList>
    </citation>
    <scope>NUCLEOTIDE SEQUENCE</scope>
    <source>
        <strain evidence="2">AF72</strain>
    </source>
</reference>
<organism evidence="2 3">
    <name type="scientific">Mesorhabditis spiculigera</name>
    <dbReference type="NCBI Taxonomy" id="96644"/>
    <lineage>
        <taxon>Eukaryota</taxon>
        <taxon>Metazoa</taxon>
        <taxon>Ecdysozoa</taxon>
        <taxon>Nematoda</taxon>
        <taxon>Chromadorea</taxon>
        <taxon>Rhabditida</taxon>
        <taxon>Rhabditina</taxon>
        <taxon>Rhabditomorpha</taxon>
        <taxon>Rhabditoidea</taxon>
        <taxon>Rhabditidae</taxon>
        <taxon>Mesorhabditinae</taxon>
        <taxon>Mesorhabditis</taxon>
    </lineage>
</organism>
<evidence type="ECO:0000313" key="2">
    <source>
        <dbReference type="EMBL" id="CAJ0583753.1"/>
    </source>
</evidence>